<name>A0ACC3SB83_9PEZI</name>
<comment type="caution">
    <text evidence="1">The sequence shown here is derived from an EMBL/GenBank/DDBJ whole genome shotgun (WGS) entry which is preliminary data.</text>
</comment>
<proteinExistence type="predicted"/>
<evidence type="ECO:0000313" key="2">
    <source>
        <dbReference type="Proteomes" id="UP001320706"/>
    </source>
</evidence>
<reference evidence="1" key="1">
    <citation type="submission" date="2024-02" db="EMBL/GenBank/DDBJ databases">
        <title>Metagenome Assembled Genome of Zalaria obscura JY119.</title>
        <authorList>
            <person name="Vighnesh L."/>
            <person name="Jagadeeshwari U."/>
            <person name="Venkata Ramana C."/>
            <person name="Sasikala C."/>
        </authorList>
    </citation>
    <scope>NUCLEOTIDE SEQUENCE</scope>
    <source>
        <strain evidence="1">JY119</strain>
    </source>
</reference>
<organism evidence="1 2">
    <name type="scientific">Zalaria obscura</name>
    <dbReference type="NCBI Taxonomy" id="2024903"/>
    <lineage>
        <taxon>Eukaryota</taxon>
        <taxon>Fungi</taxon>
        <taxon>Dikarya</taxon>
        <taxon>Ascomycota</taxon>
        <taxon>Pezizomycotina</taxon>
        <taxon>Dothideomycetes</taxon>
        <taxon>Dothideomycetidae</taxon>
        <taxon>Dothideales</taxon>
        <taxon>Zalariaceae</taxon>
        <taxon>Zalaria</taxon>
    </lineage>
</organism>
<gene>
    <name evidence="1" type="ORF">M8818_004855</name>
</gene>
<dbReference type="Proteomes" id="UP001320706">
    <property type="component" value="Unassembled WGS sequence"/>
</dbReference>
<protein>
    <submittedName>
        <fullName evidence="1">Uncharacterized protein</fullName>
    </submittedName>
</protein>
<accession>A0ACC3SB83</accession>
<dbReference type="EMBL" id="JAMKPW020000023">
    <property type="protein sequence ID" value="KAK8205677.1"/>
    <property type="molecule type" value="Genomic_DNA"/>
</dbReference>
<keyword evidence="2" id="KW-1185">Reference proteome</keyword>
<sequence length="247" mass="26960">MMPSVPFFILFVATAVAAPLLSWDASRPAHSETSCFYDLIGYLPCPTSDIDWVTFPTPITILTWEVNALPYVTPTTIEARAAQLIVPTISSVPSVFEDDESISTTNVTARAAQLIIPTINAESNVFEDDENSSTATATPSPAAPSVHPETFHDPTIPTLAPRILPKPHTACEARGKHVFLCPMNAPRDSVVAPGYAWIDVRADPRAEPLQMINPCEFGEEKAEREMEYRMKVWGEVETGVNCTSGVE</sequence>
<evidence type="ECO:0000313" key="1">
    <source>
        <dbReference type="EMBL" id="KAK8205677.1"/>
    </source>
</evidence>